<name>A0A9P1JX01_9PROT</name>
<accession>A0A9P1JX01</accession>
<dbReference type="AlphaFoldDB" id="A0A9P1JX01"/>
<keyword evidence="3" id="KW-1185">Reference proteome</keyword>
<reference evidence="2 3" key="1">
    <citation type="journal article" date="2011" name="PLoS Genet.">
        <title>Azospirillum genomes reveal transition of bacteria from aquatic to terrestrial environments.</title>
        <authorList>
            <person name="Wisniewski-Dye F."/>
            <person name="Borziak K."/>
            <person name="Khalsa-Moyers G."/>
            <person name="Alexandre G."/>
            <person name="Sukharnikov L.O."/>
            <person name="Wuichet K."/>
            <person name="Hurst G.B."/>
            <person name="McDonald W.H."/>
            <person name="Robertson J.S."/>
            <person name="Barbe V."/>
            <person name="Calteau A."/>
            <person name="Rouy Z."/>
            <person name="Mangenot S."/>
            <person name="Prigent-Combaret C."/>
            <person name="Normand P."/>
            <person name="Boyer M."/>
            <person name="Siguier P."/>
            <person name="Dessaux Y."/>
            <person name="Elmerich C."/>
            <person name="Condemine G."/>
            <person name="Krishnen G."/>
            <person name="Kennedy I."/>
            <person name="Paterson A.H."/>
            <person name="Gonzalez V."/>
            <person name="Mavingui P."/>
            <person name="Zhulin I.B."/>
        </authorList>
    </citation>
    <scope>NUCLEOTIDE SEQUENCE [LARGE SCALE GENOMIC DNA]</scope>
    <source>
        <strain evidence="2 3">Sp245</strain>
    </source>
</reference>
<evidence type="ECO:0000256" key="1">
    <source>
        <dbReference type="SAM" id="MobiDB-lite"/>
    </source>
</evidence>
<dbReference type="KEGG" id="abs:AZOBR_p210001"/>
<gene>
    <name evidence="2" type="ORF">AZOBR_p210001</name>
</gene>
<organism evidence="2 3">
    <name type="scientific">Azospirillum baldaniorum</name>
    <dbReference type="NCBI Taxonomy" id="1064539"/>
    <lineage>
        <taxon>Bacteria</taxon>
        <taxon>Pseudomonadati</taxon>
        <taxon>Pseudomonadota</taxon>
        <taxon>Alphaproteobacteria</taxon>
        <taxon>Rhodospirillales</taxon>
        <taxon>Azospirillaceae</taxon>
        <taxon>Azospirillum</taxon>
    </lineage>
</organism>
<feature type="region of interest" description="Disordered" evidence="1">
    <location>
        <begin position="37"/>
        <end position="59"/>
    </location>
</feature>
<geneLocation type="plasmid" evidence="2 3">
    <name>AZOBR_p2</name>
</geneLocation>
<dbReference type="Proteomes" id="UP000007319">
    <property type="component" value="Plasmid AZOBR_p2"/>
</dbReference>
<dbReference type="EMBL" id="HE577329">
    <property type="protein sequence ID" value="CCD01337.1"/>
    <property type="molecule type" value="Genomic_DNA"/>
</dbReference>
<protein>
    <submittedName>
        <fullName evidence="2">Uncharacterized protein</fullName>
    </submittedName>
</protein>
<sequence length="59" mass="6702">MNKLGEEAPGPRISLGHLFCRPFFLIWRRGPLGPSFPQRGRGFPPHAGRAHRGRWGPDR</sequence>
<evidence type="ECO:0000313" key="3">
    <source>
        <dbReference type="Proteomes" id="UP000007319"/>
    </source>
</evidence>
<feature type="compositionally biased region" description="Basic residues" evidence="1">
    <location>
        <begin position="48"/>
        <end position="59"/>
    </location>
</feature>
<evidence type="ECO:0000313" key="2">
    <source>
        <dbReference type="EMBL" id="CCD01337.1"/>
    </source>
</evidence>
<keyword evidence="2" id="KW-0614">Plasmid</keyword>
<proteinExistence type="predicted"/>